<gene>
    <name evidence="2" type="ORF">QWZ10_00190</name>
    <name evidence="3" type="ORF">QWZ10_20480</name>
</gene>
<protein>
    <submittedName>
        <fullName evidence="3">Pyridoxamine 5'-phosphate oxidase family protein</fullName>
    </submittedName>
</protein>
<evidence type="ECO:0000313" key="2">
    <source>
        <dbReference type="EMBL" id="MDN3710637.1"/>
    </source>
</evidence>
<dbReference type="Gene3D" id="2.30.110.10">
    <property type="entry name" value="Electron Transport, Fmn-binding Protein, Chain A"/>
    <property type="match status" value="1"/>
</dbReference>
<dbReference type="Pfam" id="PF16242">
    <property type="entry name" value="Pyrid_ox_like"/>
    <property type="match status" value="1"/>
</dbReference>
<reference evidence="3" key="3">
    <citation type="submission" date="2023-06" db="EMBL/GenBank/DDBJ databases">
        <authorList>
            <person name="Lucena T."/>
            <person name="Sun Q."/>
        </authorList>
    </citation>
    <scope>NUCLEOTIDE SEQUENCE</scope>
    <source>
        <strain evidence="3">CECT 8482</strain>
    </source>
</reference>
<feature type="domain" description="General stress protein FMN-binding split barrel" evidence="1">
    <location>
        <begin position="4"/>
        <end position="147"/>
    </location>
</feature>
<dbReference type="Proteomes" id="UP001243846">
    <property type="component" value="Unassembled WGS sequence"/>
</dbReference>
<dbReference type="EMBL" id="JAUFRC010000001">
    <property type="protein sequence ID" value="MDN3713523.1"/>
    <property type="molecule type" value="Genomic_DNA"/>
</dbReference>
<sequence length="155" mass="17421">MSDDHHEEFWDRLEDIRAGMLEVRGAFLPMSHSVEPEDGNLWFITAKGTQMAEAGVKSEEARYIVSDSAHGLHAEVKGRLEISNDRAKLDQVWSAVAASWFEDGKDDPDLVLLRFKPSSAEVWLGPESGLHFLYELLKSKMSKSKPDYGKNSRSA</sequence>
<evidence type="ECO:0000259" key="1">
    <source>
        <dbReference type="Pfam" id="PF16242"/>
    </source>
</evidence>
<dbReference type="EMBL" id="JAUFRC010000001">
    <property type="protein sequence ID" value="MDN3710637.1"/>
    <property type="molecule type" value="Genomic_DNA"/>
</dbReference>
<reference evidence="4" key="2">
    <citation type="journal article" date="2019" name="Int. J. Syst. Evol. Microbiol.">
        <title>The Global Catalogue of Microorganisms (GCM) 10K type strain sequencing project: providing services to taxonomists for standard genome sequencing and annotation.</title>
        <authorList>
            <consortium name="The Broad Institute Genomics Platform"/>
            <consortium name="The Broad Institute Genome Sequencing Center for Infectious Disease"/>
            <person name="Wu L."/>
            <person name="Ma J."/>
        </authorList>
    </citation>
    <scope>NUCLEOTIDE SEQUENCE [LARGE SCALE GENOMIC DNA]</scope>
    <source>
        <strain evidence="4">CECT 8482</strain>
    </source>
</reference>
<evidence type="ECO:0000313" key="4">
    <source>
        <dbReference type="Proteomes" id="UP001243846"/>
    </source>
</evidence>
<name>A0ABT8D9R7_9RHOB</name>
<dbReference type="SUPFAM" id="SSF50475">
    <property type="entry name" value="FMN-binding split barrel"/>
    <property type="match status" value="1"/>
</dbReference>
<proteinExistence type="predicted"/>
<accession>A0ABT8D9R7</accession>
<dbReference type="PANTHER" id="PTHR34818">
    <property type="entry name" value="PROTEIN BLI-3"/>
    <property type="match status" value="1"/>
</dbReference>
<dbReference type="InterPro" id="IPR038725">
    <property type="entry name" value="YdaG_split_barrel_FMN-bd"/>
</dbReference>
<dbReference type="InterPro" id="IPR012349">
    <property type="entry name" value="Split_barrel_FMN-bd"/>
</dbReference>
<organism evidence="3 4">
    <name type="scientific">Paracoccus cavernae</name>
    <dbReference type="NCBI Taxonomy" id="1571207"/>
    <lineage>
        <taxon>Bacteria</taxon>
        <taxon>Pseudomonadati</taxon>
        <taxon>Pseudomonadota</taxon>
        <taxon>Alphaproteobacteria</taxon>
        <taxon>Rhodobacterales</taxon>
        <taxon>Paracoccaceae</taxon>
        <taxon>Paracoccus</taxon>
    </lineage>
</organism>
<keyword evidence="4" id="KW-1185">Reference proteome</keyword>
<comment type="caution">
    <text evidence="3">The sequence shown here is derived from an EMBL/GenBank/DDBJ whole genome shotgun (WGS) entry which is preliminary data.</text>
</comment>
<dbReference type="PANTHER" id="PTHR34818:SF1">
    <property type="entry name" value="PROTEIN BLI-3"/>
    <property type="match status" value="1"/>
</dbReference>
<dbReference type="InterPro" id="IPR052917">
    <property type="entry name" value="Stress-Dev_Protein"/>
</dbReference>
<evidence type="ECO:0000313" key="3">
    <source>
        <dbReference type="EMBL" id="MDN3713523.1"/>
    </source>
</evidence>
<reference evidence="3" key="1">
    <citation type="journal article" date="2014" name="Int. J. Syst. Evol. Microbiol.">
        <title>Complete genome of a new Firmicutes species belonging to the dominant human colonic microbiota ('Ruminococcus bicirculans') reveals two chromosomes and a selective capacity to utilize plant glucans.</title>
        <authorList>
            <consortium name="NISC Comparative Sequencing Program"/>
            <person name="Wegmann U."/>
            <person name="Louis P."/>
            <person name="Goesmann A."/>
            <person name="Henrissat B."/>
            <person name="Duncan S.H."/>
            <person name="Flint H.J."/>
        </authorList>
    </citation>
    <scope>NUCLEOTIDE SEQUENCE</scope>
    <source>
        <strain evidence="3">CECT 8482</strain>
    </source>
</reference>